<evidence type="ECO:0000313" key="1">
    <source>
        <dbReference type="EMBL" id="JAE01883.1"/>
    </source>
</evidence>
<protein>
    <submittedName>
        <fullName evidence="1">Uncharacterized protein</fullName>
    </submittedName>
</protein>
<reference evidence="1" key="2">
    <citation type="journal article" date="2015" name="Data Brief">
        <title>Shoot transcriptome of the giant reed, Arundo donax.</title>
        <authorList>
            <person name="Barrero R.A."/>
            <person name="Guerrero F.D."/>
            <person name="Moolhuijzen P."/>
            <person name="Goolsby J.A."/>
            <person name="Tidwell J."/>
            <person name="Bellgard S.E."/>
            <person name="Bellgard M.I."/>
        </authorList>
    </citation>
    <scope>NUCLEOTIDE SEQUENCE</scope>
    <source>
        <tissue evidence="1">Shoot tissue taken approximately 20 cm above the soil surface</tissue>
    </source>
</reference>
<dbReference type="EMBL" id="GBRH01196013">
    <property type="protein sequence ID" value="JAE01883.1"/>
    <property type="molecule type" value="Transcribed_RNA"/>
</dbReference>
<proteinExistence type="predicted"/>
<organism evidence="1">
    <name type="scientific">Arundo donax</name>
    <name type="common">Giant reed</name>
    <name type="synonym">Donax arundinaceus</name>
    <dbReference type="NCBI Taxonomy" id="35708"/>
    <lineage>
        <taxon>Eukaryota</taxon>
        <taxon>Viridiplantae</taxon>
        <taxon>Streptophyta</taxon>
        <taxon>Embryophyta</taxon>
        <taxon>Tracheophyta</taxon>
        <taxon>Spermatophyta</taxon>
        <taxon>Magnoliopsida</taxon>
        <taxon>Liliopsida</taxon>
        <taxon>Poales</taxon>
        <taxon>Poaceae</taxon>
        <taxon>PACMAD clade</taxon>
        <taxon>Arundinoideae</taxon>
        <taxon>Arundineae</taxon>
        <taxon>Arundo</taxon>
    </lineage>
</organism>
<sequence length="46" mass="5136">MSDTLLDTGPTFRYPRADQPILADVFVFSFLDKVAKYLACSLPLKA</sequence>
<name>A0A0A9F0Q9_ARUDO</name>
<accession>A0A0A9F0Q9</accession>
<reference evidence="1" key="1">
    <citation type="submission" date="2014-09" db="EMBL/GenBank/DDBJ databases">
        <authorList>
            <person name="Magalhaes I.L.F."/>
            <person name="Oliveira U."/>
            <person name="Santos F.R."/>
            <person name="Vidigal T.H.D.A."/>
            <person name="Brescovit A.D."/>
            <person name="Santos A.J."/>
        </authorList>
    </citation>
    <scope>NUCLEOTIDE SEQUENCE</scope>
    <source>
        <tissue evidence="1">Shoot tissue taken approximately 20 cm above the soil surface</tissue>
    </source>
</reference>
<dbReference type="AlphaFoldDB" id="A0A0A9F0Q9"/>